<protein>
    <submittedName>
        <fullName evidence="1">Uncharacterized protein</fullName>
    </submittedName>
</protein>
<evidence type="ECO:0000313" key="1">
    <source>
        <dbReference type="EMBL" id="QFG10002.1"/>
    </source>
</evidence>
<dbReference type="Proteomes" id="UP000326949">
    <property type="component" value="Segment"/>
</dbReference>
<keyword evidence="2" id="KW-1185">Reference proteome</keyword>
<proteinExistence type="predicted"/>
<name>A0A5J6TMR3_9CAUD</name>
<dbReference type="GeneID" id="63926078"/>
<dbReference type="RefSeq" id="YP_010051588.1">
    <property type="nucleotide sequence ID" value="NC_054444.1"/>
</dbReference>
<sequence length="98" mass="10902">MPKLTGNQMRSNWTGTAPACRGCGVLLARVEAGDAEHRPDCTVEPSPLFCSFEDCDAMRLPSEAREALAKNRLWQFLPHPTPGRYLCPDHHQKRGTTP</sequence>
<reference evidence="1 2" key="1">
    <citation type="submission" date="2019-07" db="EMBL/GenBank/DDBJ databases">
        <authorList>
            <person name="Divens A.M."/>
            <person name="Garlena R.A."/>
            <person name="Russell D.A."/>
            <person name="Pope W.H."/>
            <person name="Jacobs-Sera D."/>
            <person name="Hatfull G.F."/>
        </authorList>
    </citation>
    <scope>NUCLEOTIDE SEQUENCE [LARGE SCALE GENOMIC DNA]</scope>
</reference>
<organism evidence="1 2">
    <name type="scientific">Mycobacterium phage Antsirabe</name>
    <dbReference type="NCBI Taxonomy" id="2575610"/>
    <lineage>
        <taxon>Viruses</taxon>
        <taxon>Duplodnaviria</taxon>
        <taxon>Heunggongvirae</taxon>
        <taxon>Uroviricota</taxon>
        <taxon>Caudoviricetes</taxon>
        <taxon>Gclasvirinae</taxon>
        <taxon>Antsirabevirus</taxon>
        <taxon>Antsirabevirus antsirabe</taxon>
    </lineage>
</organism>
<evidence type="ECO:0000313" key="2">
    <source>
        <dbReference type="Proteomes" id="UP000326949"/>
    </source>
</evidence>
<gene>
    <name evidence="1" type="primary">48</name>
    <name evidence="1" type="ORF">PBI_ANTSIRABE_48</name>
</gene>
<accession>A0A5J6TMR3</accession>
<dbReference type="KEGG" id="vg:63926078"/>
<dbReference type="EMBL" id="MN234183">
    <property type="protein sequence ID" value="QFG10002.1"/>
    <property type="molecule type" value="Genomic_DNA"/>
</dbReference>